<evidence type="ECO:0000256" key="10">
    <source>
        <dbReference type="ARBA" id="ARBA00022840"/>
    </source>
</evidence>
<gene>
    <name evidence="13" type="primary">thrB</name>
    <name evidence="13" type="ORF">CARN1_0455</name>
</gene>
<evidence type="ECO:0000256" key="6">
    <source>
        <dbReference type="ARBA" id="ARBA00022679"/>
    </source>
</evidence>
<dbReference type="UniPathway" id="UPA00050">
    <property type="reaction ID" value="UER00064"/>
</dbReference>
<evidence type="ECO:0000256" key="8">
    <source>
        <dbReference type="ARBA" id="ARBA00022741"/>
    </source>
</evidence>
<dbReference type="InterPro" id="IPR006203">
    <property type="entry name" value="GHMP_knse_ATP-bd_CS"/>
</dbReference>
<evidence type="ECO:0000256" key="3">
    <source>
        <dbReference type="ARBA" id="ARBA00012078"/>
    </source>
</evidence>
<accession>E6PHN7</accession>
<dbReference type="SUPFAM" id="SSF54211">
    <property type="entry name" value="Ribosomal protein S5 domain 2-like"/>
    <property type="match status" value="1"/>
</dbReference>
<dbReference type="GO" id="GO:0004413">
    <property type="term" value="F:homoserine kinase activity"/>
    <property type="evidence" value="ECO:0007669"/>
    <property type="project" value="UniProtKB-EC"/>
</dbReference>
<evidence type="ECO:0000256" key="5">
    <source>
        <dbReference type="ARBA" id="ARBA00022605"/>
    </source>
</evidence>
<dbReference type="EC" id="2.7.1.39" evidence="3"/>
<proteinExistence type="inferred from homology"/>
<feature type="domain" description="GHMP kinase N-terminal" evidence="11">
    <location>
        <begin position="60"/>
        <end position="137"/>
    </location>
</feature>
<keyword evidence="5" id="KW-0028">Amino-acid biosynthesis</keyword>
<sequence>MPTHSFQVSAPASSANLGPGFDSVGIALALRMQATVAPARRFALHFAPGPQAPTHDGLREAIERAMHSIGALPCIRIDITNAIPLGAGLGSSAAASVLALGIAQRATGSRIDRSQIAALACELEGHPDNALAALYGGTTIACDARNVVRLPPLRDTIALFTIPQIDLATAAARSLLPPRYSRADAVFSVQRAALLGAALASGKLDCLRAAMNDRIHQPYRAAKIPGLPALLAYDAPGVRGVALSGAGPTVVALLDVRADARRIGEELRARFTDAGIASETLRLRPSARGLVLRELS</sequence>
<dbReference type="PANTHER" id="PTHR20861:SF1">
    <property type="entry name" value="HOMOSERINE KINASE"/>
    <property type="match status" value="1"/>
</dbReference>
<evidence type="ECO:0000259" key="12">
    <source>
        <dbReference type="Pfam" id="PF08544"/>
    </source>
</evidence>
<dbReference type="GO" id="GO:0009088">
    <property type="term" value="P:threonine biosynthetic process"/>
    <property type="evidence" value="ECO:0007669"/>
    <property type="project" value="UniProtKB-UniPathway"/>
</dbReference>
<keyword evidence="6 13" id="KW-0808">Transferase</keyword>
<protein>
    <recommendedName>
        <fullName evidence="4">Homoserine kinase</fullName>
        <ecNumber evidence="3">2.7.1.39</ecNumber>
    </recommendedName>
</protein>
<dbReference type="Gene3D" id="3.30.230.10">
    <property type="match status" value="1"/>
</dbReference>
<dbReference type="GO" id="GO:0005524">
    <property type="term" value="F:ATP binding"/>
    <property type="evidence" value="ECO:0007669"/>
    <property type="project" value="UniProtKB-KW"/>
</dbReference>
<keyword evidence="7" id="KW-0791">Threonine biosynthesis</keyword>
<dbReference type="InterPro" id="IPR006204">
    <property type="entry name" value="GHMP_kinase_N_dom"/>
</dbReference>
<evidence type="ECO:0000256" key="2">
    <source>
        <dbReference type="ARBA" id="ARBA00007370"/>
    </source>
</evidence>
<dbReference type="SUPFAM" id="SSF55060">
    <property type="entry name" value="GHMP Kinase, C-terminal domain"/>
    <property type="match status" value="1"/>
</dbReference>
<evidence type="ECO:0000256" key="1">
    <source>
        <dbReference type="ARBA" id="ARBA00005015"/>
    </source>
</evidence>
<dbReference type="PANTHER" id="PTHR20861">
    <property type="entry name" value="HOMOSERINE/4-DIPHOSPHOCYTIDYL-2-C-METHYL-D-ERYTHRITOL KINASE"/>
    <property type="match status" value="1"/>
</dbReference>
<reference evidence="13" key="1">
    <citation type="submission" date="2009-10" db="EMBL/GenBank/DDBJ databases">
        <title>Diversity of trophic interactions inside an arsenic-rich microbial ecosystem.</title>
        <authorList>
            <person name="Bertin P.N."/>
            <person name="Heinrich-Salmeron A."/>
            <person name="Pelletier E."/>
            <person name="Goulhen-Chollet F."/>
            <person name="Arsene-Ploetze F."/>
            <person name="Gallien S."/>
            <person name="Calteau A."/>
            <person name="Vallenet D."/>
            <person name="Casiot C."/>
            <person name="Chane-Woon-Ming B."/>
            <person name="Giloteaux L."/>
            <person name="Barakat M."/>
            <person name="Bonnefoy V."/>
            <person name="Bruneel O."/>
            <person name="Chandler M."/>
            <person name="Cleiss J."/>
            <person name="Duran R."/>
            <person name="Elbaz-Poulichet F."/>
            <person name="Fonknechten N."/>
            <person name="Lauga B."/>
            <person name="Mornico D."/>
            <person name="Ortet P."/>
            <person name="Schaeffer C."/>
            <person name="Siguier P."/>
            <person name="Alexander Thil Smith A."/>
            <person name="Van Dorsselaer A."/>
            <person name="Weissenbach J."/>
            <person name="Medigue C."/>
            <person name="Le Paslier D."/>
        </authorList>
    </citation>
    <scope>NUCLEOTIDE SEQUENCE</scope>
</reference>
<dbReference type="AlphaFoldDB" id="E6PHN7"/>
<dbReference type="PROSITE" id="PS00627">
    <property type="entry name" value="GHMP_KINASES_ATP"/>
    <property type="match status" value="1"/>
</dbReference>
<keyword evidence="9 13" id="KW-0418">Kinase</keyword>
<evidence type="ECO:0000256" key="7">
    <source>
        <dbReference type="ARBA" id="ARBA00022697"/>
    </source>
</evidence>
<comment type="similarity">
    <text evidence="2">Belongs to the GHMP kinase family. Homoserine kinase subfamily.</text>
</comment>
<evidence type="ECO:0000256" key="9">
    <source>
        <dbReference type="ARBA" id="ARBA00022777"/>
    </source>
</evidence>
<evidence type="ECO:0000313" key="13">
    <source>
        <dbReference type="EMBL" id="CBH75975.1"/>
    </source>
</evidence>
<dbReference type="PIRSF" id="PIRSF000676">
    <property type="entry name" value="Homoser_kin"/>
    <property type="match status" value="1"/>
</dbReference>
<dbReference type="PRINTS" id="PR00958">
    <property type="entry name" value="HOMSERKINASE"/>
</dbReference>
<dbReference type="InterPro" id="IPR036554">
    <property type="entry name" value="GHMP_kinase_C_sf"/>
</dbReference>
<name>E6PHN7_9ZZZZ</name>
<dbReference type="EMBL" id="CABL01000019">
    <property type="protein sequence ID" value="CBH75975.1"/>
    <property type="molecule type" value="Genomic_DNA"/>
</dbReference>
<dbReference type="HAMAP" id="MF_00384">
    <property type="entry name" value="Homoser_kinase"/>
    <property type="match status" value="1"/>
</dbReference>
<dbReference type="NCBIfam" id="TIGR00191">
    <property type="entry name" value="thrB"/>
    <property type="match status" value="1"/>
</dbReference>
<dbReference type="Pfam" id="PF08544">
    <property type="entry name" value="GHMP_kinases_C"/>
    <property type="match status" value="1"/>
</dbReference>
<dbReference type="Pfam" id="PF00288">
    <property type="entry name" value="GHMP_kinases_N"/>
    <property type="match status" value="1"/>
</dbReference>
<keyword evidence="10" id="KW-0067">ATP-binding</keyword>
<feature type="domain" description="GHMP kinase C-terminal" evidence="12">
    <location>
        <begin position="198"/>
        <end position="271"/>
    </location>
</feature>
<organism evidence="13">
    <name type="scientific">mine drainage metagenome</name>
    <dbReference type="NCBI Taxonomy" id="410659"/>
    <lineage>
        <taxon>unclassified sequences</taxon>
        <taxon>metagenomes</taxon>
        <taxon>ecological metagenomes</taxon>
    </lineage>
</organism>
<keyword evidence="8" id="KW-0547">Nucleotide-binding</keyword>
<evidence type="ECO:0000259" key="11">
    <source>
        <dbReference type="Pfam" id="PF00288"/>
    </source>
</evidence>
<dbReference type="InterPro" id="IPR014721">
    <property type="entry name" value="Ribsml_uS5_D2-typ_fold_subgr"/>
</dbReference>
<dbReference type="InterPro" id="IPR000870">
    <property type="entry name" value="Homoserine_kinase"/>
</dbReference>
<comment type="caution">
    <text evidence="13">The sequence shown here is derived from an EMBL/GenBank/DDBJ whole genome shotgun (WGS) entry which is preliminary data.</text>
</comment>
<comment type="pathway">
    <text evidence="1">Amino-acid biosynthesis; L-threonine biosynthesis; L-threonine from L-aspartate: step 4/5.</text>
</comment>
<dbReference type="Gene3D" id="3.30.70.890">
    <property type="entry name" value="GHMP kinase, C-terminal domain"/>
    <property type="match status" value="1"/>
</dbReference>
<dbReference type="InterPro" id="IPR013750">
    <property type="entry name" value="GHMP_kinase_C_dom"/>
</dbReference>
<evidence type="ECO:0000256" key="4">
    <source>
        <dbReference type="ARBA" id="ARBA00017858"/>
    </source>
</evidence>
<dbReference type="InterPro" id="IPR020568">
    <property type="entry name" value="Ribosomal_Su5_D2-typ_SF"/>
</dbReference>